<dbReference type="Gene3D" id="1.20.1300.10">
    <property type="entry name" value="Fumarate reductase/succinate dehydrogenase, transmembrane subunit"/>
    <property type="match status" value="1"/>
</dbReference>
<keyword evidence="1" id="KW-1133">Transmembrane helix</keyword>
<reference evidence="2 3" key="1">
    <citation type="submission" date="2022-03" db="EMBL/GenBank/DDBJ databases">
        <title>Sinomonas sp. isolated from a soil.</title>
        <authorList>
            <person name="Han J."/>
            <person name="Kim D.-U."/>
        </authorList>
    </citation>
    <scope>NUCLEOTIDE SEQUENCE [LARGE SCALE GENOMIC DNA]</scope>
    <source>
        <strain evidence="2 3">5-5</strain>
    </source>
</reference>
<keyword evidence="1" id="KW-0472">Membrane</keyword>
<protein>
    <submittedName>
        <fullName evidence="2">Succinate dehydrogenase cytochrome b subunit</fullName>
    </submittedName>
</protein>
<dbReference type="Proteomes" id="UP001202922">
    <property type="component" value="Unassembled WGS sequence"/>
</dbReference>
<dbReference type="RefSeq" id="WP_241056660.1">
    <property type="nucleotide sequence ID" value="NZ_JAKZBV010000002.1"/>
</dbReference>
<name>A0ABS9U7K3_9MICC</name>
<feature type="transmembrane region" description="Helical" evidence="1">
    <location>
        <begin position="171"/>
        <end position="193"/>
    </location>
</feature>
<feature type="transmembrane region" description="Helical" evidence="1">
    <location>
        <begin position="133"/>
        <end position="151"/>
    </location>
</feature>
<evidence type="ECO:0000313" key="3">
    <source>
        <dbReference type="Proteomes" id="UP001202922"/>
    </source>
</evidence>
<evidence type="ECO:0000313" key="2">
    <source>
        <dbReference type="EMBL" id="MCH6472487.1"/>
    </source>
</evidence>
<dbReference type="NCBIfam" id="TIGR02046">
    <property type="entry name" value="sdhC_b558_fam"/>
    <property type="match status" value="1"/>
</dbReference>
<proteinExistence type="predicted"/>
<dbReference type="EMBL" id="JAKZBV010000002">
    <property type="protein sequence ID" value="MCH6472487.1"/>
    <property type="molecule type" value="Genomic_DNA"/>
</dbReference>
<dbReference type="InterPro" id="IPR011138">
    <property type="entry name" value="Cytochrome_b-558"/>
</dbReference>
<feature type="transmembrane region" description="Helical" evidence="1">
    <location>
        <begin position="78"/>
        <end position="102"/>
    </location>
</feature>
<dbReference type="SUPFAM" id="SSF81343">
    <property type="entry name" value="Fumarate reductase respiratory complex transmembrane subunits"/>
    <property type="match status" value="1"/>
</dbReference>
<gene>
    <name evidence="2" type="ORF">L0M17_21410</name>
</gene>
<feature type="transmembrane region" description="Helical" evidence="1">
    <location>
        <begin position="222"/>
        <end position="245"/>
    </location>
</feature>
<feature type="transmembrane region" description="Helical" evidence="1">
    <location>
        <begin position="25"/>
        <end position="47"/>
    </location>
</feature>
<organism evidence="2 3">
    <name type="scientific">Sinomonas terrae</name>
    <dbReference type="NCBI Taxonomy" id="2908838"/>
    <lineage>
        <taxon>Bacteria</taxon>
        <taxon>Bacillati</taxon>
        <taxon>Actinomycetota</taxon>
        <taxon>Actinomycetes</taxon>
        <taxon>Micrococcales</taxon>
        <taxon>Micrococcaceae</taxon>
        <taxon>Sinomonas</taxon>
    </lineage>
</organism>
<dbReference type="InterPro" id="IPR034804">
    <property type="entry name" value="SQR/QFR_C/D"/>
</dbReference>
<accession>A0ABS9U7K3</accession>
<keyword evidence="3" id="KW-1185">Reference proteome</keyword>
<sequence length="246" mass="26737">MSAQDTPTVAGQGAGTRPGALGSSVALHAWMAISGLIMVLFLLVHMYGNLKIFEGRQGFDGYSQFLREAGEPLLPYSVALWIVRAVLSVSVLAHVLSAFILWHRSRAATGGRGGWRYASTRNRRGVQRTYASFMMRWGGIVIGLFVVYHILNMSADVIDPGGASASPYQRMVNSFSIWWVVLSYVIALIALGFHLRHGVWAAFASLGANSSMARRRTLNQTAIAVAALITVGFLIPPLAIFAGWVR</sequence>
<comment type="caution">
    <text evidence="2">The sequence shown here is derived from an EMBL/GenBank/DDBJ whole genome shotgun (WGS) entry which is preliminary data.</text>
</comment>
<keyword evidence="1" id="KW-0812">Transmembrane</keyword>
<evidence type="ECO:0000256" key="1">
    <source>
        <dbReference type="SAM" id="Phobius"/>
    </source>
</evidence>
<dbReference type="CDD" id="cd03498">
    <property type="entry name" value="SQR_TypeB_2_TM"/>
    <property type="match status" value="1"/>
</dbReference>